<name>A0ABU0HNA2_9HYPH</name>
<comment type="caution">
    <text evidence="1">The sequence shown here is derived from an EMBL/GenBank/DDBJ whole genome shotgun (WGS) entry which is preliminary data.</text>
</comment>
<sequence>MSDSNLHLRLRAATAPAHEALERDLDWQARVSSLAGYRGLLARLRGFHAAWEPVIGTALSDGAFFDPRRRLDALDRDLAYLGLSTEDIAGLDRARSISLDGPATAMGALYVLEGSTLGGRVIGRHITAMHGLTGDGLAYYSGHGARTGAMWASFRARLDGYEGESEAVVAAANGTFDAMRVWLRSS</sequence>
<dbReference type="CDD" id="cd19166">
    <property type="entry name" value="HemeO-bac"/>
    <property type="match status" value="1"/>
</dbReference>
<dbReference type="EMBL" id="JAUSVV010000008">
    <property type="protein sequence ID" value="MDQ0443812.1"/>
    <property type="molecule type" value="Genomic_DNA"/>
</dbReference>
<evidence type="ECO:0000313" key="2">
    <source>
        <dbReference type="Proteomes" id="UP001236369"/>
    </source>
</evidence>
<accession>A0ABU0HNA2</accession>
<dbReference type="Proteomes" id="UP001236369">
    <property type="component" value="Unassembled WGS sequence"/>
</dbReference>
<dbReference type="InterPro" id="IPR016084">
    <property type="entry name" value="Haem_Oase-like_multi-hlx"/>
</dbReference>
<reference evidence="1 2" key="1">
    <citation type="submission" date="2023-07" db="EMBL/GenBank/DDBJ databases">
        <title>Genomic Encyclopedia of Type Strains, Phase IV (KMG-IV): sequencing the most valuable type-strain genomes for metagenomic binning, comparative biology and taxonomic classification.</title>
        <authorList>
            <person name="Goeker M."/>
        </authorList>
    </citation>
    <scope>NUCLEOTIDE SEQUENCE [LARGE SCALE GENOMIC DNA]</scope>
    <source>
        <strain evidence="1 2">DSM 19562</strain>
    </source>
</reference>
<keyword evidence="2" id="KW-1185">Reference proteome</keyword>
<dbReference type="Pfam" id="PF01126">
    <property type="entry name" value="Heme_oxygenase"/>
    <property type="match status" value="1"/>
</dbReference>
<organism evidence="1 2">
    <name type="scientific">Methylobacterium persicinum</name>
    <dbReference type="NCBI Taxonomy" id="374426"/>
    <lineage>
        <taxon>Bacteria</taxon>
        <taxon>Pseudomonadati</taxon>
        <taxon>Pseudomonadota</taxon>
        <taxon>Alphaproteobacteria</taxon>
        <taxon>Hyphomicrobiales</taxon>
        <taxon>Methylobacteriaceae</taxon>
        <taxon>Methylobacterium</taxon>
    </lineage>
</organism>
<dbReference type="Gene3D" id="1.20.910.10">
    <property type="entry name" value="Heme oxygenase-like"/>
    <property type="match status" value="1"/>
</dbReference>
<evidence type="ECO:0000313" key="1">
    <source>
        <dbReference type="EMBL" id="MDQ0443812.1"/>
    </source>
</evidence>
<dbReference type="RefSeq" id="WP_238248377.1">
    <property type="nucleotide sequence ID" value="NZ_BPQX01000018.1"/>
</dbReference>
<gene>
    <name evidence="1" type="ORF">QO016_003318</name>
</gene>
<protein>
    <submittedName>
        <fullName evidence="1">Heme oxygenase</fullName>
    </submittedName>
</protein>
<proteinExistence type="predicted"/>
<dbReference type="SUPFAM" id="SSF48613">
    <property type="entry name" value="Heme oxygenase-like"/>
    <property type="match status" value="1"/>
</dbReference>
<dbReference type="InterPro" id="IPR016053">
    <property type="entry name" value="Haem_Oase-like"/>
</dbReference>